<keyword evidence="2" id="KW-1185">Reference proteome</keyword>
<dbReference type="Proteomes" id="UP000515162">
    <property type="component" value="Chromosome 2R"/>
</dbReference>
<accession>A0A6P8JIG5</accession>
<dbReference type="RefSeq" id="XP_033155554.1">
    <property type="nucleotide sequence ID" value="XM_033299663.1"/>
</dbReference>
<dbReference type="AlphaFoldDB" id="A0A6P8JIG5"/>
<organism evidence="2 4">
    <name type="scientific">Drosophila mauritiana</name>
    <name type="common">Fruit fly</name>
    <dbReference type="NCBI Taxonomy" id="7226"/>
    <lineage>
        <taxon>Eukaryota</taxon>
        <taxon>Metazoa</taxon>
        <taxon>Ecdysozoa</taxon>
        <taxon>Arthropoda</taxon>
        <taxon>Hexapoda</taxon>
        <taxon>Insecta</taxon>
        <taxon>Pterygota</taxon>
        <taxon>Neoptera</taxon>
        <taxon>Endopterygota</taxon>
        <taxon>Diptera</taxon>
        <taxon>Brachycera</taxon>
        <taxon>Muscomorpha</taxon>
        <taxon>Ephydroidea</taxon>
        <taxon>Drosophilidae</taxon>
        <taxon>Drosophila</taxon>
        <taxon>Sophophora</taxon>
    </lineage>
</organism>
<sequence>MYGETTLNKNHVIKFIRLKINHCLGCDEVEINFSTADNVHIIIYSLAKDLAKDLPAVTPVAQAILLLCSLTYPDSDSLQTIPQLEIGKGSVSMSFKVDPVDKENETDPESESDLDEGPSTSKQALERLEQRAVRKAKEASLRNLHSKSIFVTVERRFDMYFALDTVSYYINGGKRQTCRLPEFHAKFFVRPQYSINLLRQLHEKCSGNWLKVIQSDGDGDAFKKFKDPDSPFETFVKLFESNPIKSNDTIGKLAKTCLHVNEAVRLTEREFILEVFNQVRHIFEYITAQEYTVWFLVPCLGDNDQLRSKTLEDFDLTKVRTSIRPAGDTTNIWWDHTDHNIKDILLVAFQLDLATHVNQSVLVISHLETLAEFSTMQYVTAFFMNDFYAKKNTEPKWICHRYLERIIDVALFLGVIVIIEYPSAFTLLQEGRHLIKCFQKDDPESSSTSQWEIFEDVVKESESDLEFLKEAVGKVQQNV</sequence>
<gene>
    <name evidence="3 4" type="primary">LOC117137917</name>
</gene>
<evidence type="ECO:0000313" key="4">
    <source>
        <dbReference type="RefSeq" id="XP_033155555.1"/>
    </source>
</evidence>
<reference evidence="3 4" key="1">
    <citation type="submission" date="2025-04" db="UniProtKB">
        <authorList>
            <consortium name="RefSeq"/>
        </authorList>
    </citation>
    <scope>IDENTIFICATION</scope>
    <source>
        <strain evidence="3 4">Mau12</strain>
        <tissue evidence="3 4">Whole Body</tissue>
    </source>
</reference>
<proteinExistence type="predicted"/>
<dbReference type="GeneID" id="117137917"/>
<feature type="region of interest" description="Disordered" evidence="1">
    <location>
        <begin position="99"/>
        <end position="122"/>
    </location>
</feature>
<name>A0A6P8JIG5_DROMA</name>
<dbReference type="RefSeq" id="XP_033155555.1">
    <property type="nucleotide sequence ID" value="XM_033299664.1"/>
</dbReference>
<feature type="compositionally biased region" description="Acidic residues" evidence="1">
    <location>
        <begin position="106"/>
        <end position="116"/>
    </location>
</feature>
<protein>
    <submittedName>
        <fullName evidence="3 4">Protein ORD</fullName>
    </submittedName>
</protein>
<evidence type="ECO:0000313" key="3">
    <source>
        <dbReference type="RefSeq" id="XP_033155554.1"/>
    </source>
</evidence>
<evidence type="ECO:0000256" key="1">
    <source>
        <dbReference type="SAM" id="MobiDB-lite"/>
    </source>
</evidence>
<evidence type="ECO:0000313" key="2">
    <source>
        <dbReference type="Proteomes" id="UP000515162"/>
    </source>
</evidence>